<evidence type="ECO:0000313" key="2">
    <source>
        <dbReference type="Proteomes" id="UP001497535"/>
    </source>
</evidence>
<evidence type="ECO:0000313" key="1">
    <source>
        <dbReference type="EMBL" id="CAK5008476.1"/>
    </source>
</evidence>
<dbReference type="Proteomes" id="UP001497535">
    <property type="component" value="Unassembled WGS sequence"/>
</dbReference>
<gene>
    <name evidence="1" type="ORF">MENTE1834_LOCUS1066</name>
</gene>
<organism evidence="1 2">
    <name type="scientific">Meloidogyne enterolobii</name>
    <name type="common">Root-knot nematode worm</name>
    <name type="synonym">Meloidogyne mayaguensis</name>
    <dbReference type="NCBI Taxonomy" id="390850"/>
    <lineage>
        <taxon>Eukaryota</taxon>
        <taxon>Metazoa</taxon>
        <taxon>Ecdysozoa</taxon>
        <taxon>Nematoda</taxon>
        <taxon>Chromadorea</taxon>
        <taxon>Rhabditida</taxon>
        <taxon>Tylenchina</taxon>
        <taxon>Tylenchomorpha</taxon>
        <taxon>Tylenchoidea</taxon>
        <taxon>Meloidogynidae</taxon>
        <taxon>Meloidogyninae</taxon>
        <taxon>Meloidogyne</taxon>
    </lineage>
</organism>
<name>A0ACB0XM97_MELEN</name>
<reference evidence="1" key="1">
    <citation type="submission" date="2023-11" db="EMBL/GenBank/DDBJ databases">
        <authorList>
            <person name="Poullet M."/>
        </authorList>
    </citation>
    <scope>NUCLEOTIDE SEQUENCE</scope>
    <source>
        <strain evidence="1">E1834</strain>
    </source>
</reference>
<proteinExistence type="predicted"/>
<sequence>MVLCCRFWGVVGSNPLVENFFIFDCFELFFAFTTFVYFFKPFWIFLTVFKGDLRVEKLKWEGALSIHPELKDLWFLAGITASKQKDWRSARFCFGHCDDDIRKLEALILVNFCEQNFLGKNFFNLVTI</sequence>
<dbReference type="EMBL" id="CAVMJV010000001">
    <property type="protein sequence ID" value="CAK5008476.1"/>
    <property type="molecule type" value="Genomic_DNA"/>
</dbReference>
<accession>A0ACB0XM97</accession>
<comment type="caution">
    <text evidence="1">The sequence shown here is derived from an EMBL/GenBank/DDBJ whole genome shotgun (WGS) entry which is preliminary data.</text>
</comment>
<protein>
    <submittedName>
        <fullName evidence="1">Uncharacterized protein</fullName>
    </submittedName>
</protein>
<keyword evidence="2" id="KW-1185">Reference proteome</keyword>